<reference evidence="1 2" key="1">
    <citation type="submission" date="2020-02" db="EMBL/GenBank/DDBJ databases">
        <authorList>
            <person name="Ferguson B K."/>
        </authorList>
    </citation>
    <scope>NUCLEOTIDE SEQUENCE [LARGE SCALE GENOMIC DNA]</scope>
</reference>
<keyword evidence="2" id="KW-1185">Reference proteome</keyword>
<evidence type="ECO:0000313" key="2">
    <source>
        <dbReference type="Proteomes" id="UP000479000"/>
    </source>
</evidence>
<dbReference type="EMBL" id="CADCXU010011953">
    <property type="protein sequence ID" value="CAB0002158.1"/>
    <property type="molecule type" value="Genomic_DNA"/>
</dbReference>
<organism evidence="1 2">
    <name type="scientific">Nesidiocoris tenuis</name>
    <dbReference type="NCBI Taxonomy" id="355587"/>
    <lineage>
        <taxon>Eukaryota</taxon>
        <taxon>Metazoa</taxon>
        <taxon>Ecdysozoa</taxon>
        <taxon>Arthropoda</taxon>
        <taxon>Hexapoda</taxon>
        <taxon>Insecta</taxon>
        <taxon>Pterygota</taxon>
        <taxon>Neoptera</taxon>
        <taxon>Paraneoptera</taxon>
        <taxon>Hemiptera</taxon>
        <taxon>Heteroptera</taxon>
        <taxon>Panheteroptera</taxon>
        <taxon>Cimicomorpha</taxon>
        <taxon>Miridae</taxon>
        <taxon>Dicyphina</taxon>
        <taxon>Nesidiocoris</taxon>
    </lineage>
</organism>
<gene>
    <name evidence="1" type="ORF">NTEN_LOCUS7945</name>
</gene>
<evidence type="ECO:0000313" key="1">
    <source>
        <dbReference type="EMBL" id="CAB0002158.1"/>
    </source>
</evidence>
<name>A0A6H5GGY9_9HEMI</name>
<sequence>MDWRSEKVVHNGQCHSDLTLESLAMLIWSSSEELEVDLTCVMLYQDTVRSHSPRWSST</sequence>
<dbReference type="Proteomes" id="UP000479000">
    <property type="component" value="Unassembled WGS sequence"/>
</dbReference>
<proteinExistence type="predicted"/>
<dbReference type="AlphaFoldDB" id="A0A6H5GGY9"/>
<accession>A0A6H5GGY9</accession>
<protein>
    <submittedName>
        <fullName evidence="1">Uncharacterized protein</fullName>
    </submittedName>
</protein>